<evidence type="ECO:0000313" key="2">
    <source>
        <dbReference type="Proteomes" id="UP000639859"/>
    </source>
</evidence>
<dbReference type="RefSeq" id="WP_198576356.1">
    <property type="nucleotide sequence ID" value="NZ_JADWOX010000007.1"/>
</dbReference>
<protein>
    <submittedName>
        <fullName evidence="1">Uncharacterized protein</fullName>
    </submittedName>
</protein>
<organism evidence="1 2">
    <name type="scientific">Caulobacter hibisci</name>
    <dbReference type="NCBI Taxonomy" id="2035993"/>
    <lineage>
        <taxon>Bacteria</taxon>
        <taxon>Pseudomonadati</taxon>
        <taxon>Pseudomonadota</taxon>
        <taxon>Alphaproteobacteria</taxon>
        <taxon>Caulobacterales</taxon>
        <taxon>Caulobacteraceae</taxon>
        <taxon>Caulobacter</taxon>
    </lineage>
</organism>
<reference evidence="1 2" key="1">
    <citation type="submission" date="2020-11" db="EMBL/GenBank/DDBJ databases">
        <title>genome sequence of strain KACC 18849.</title>
        <authorList>
            <person name="Gao J."/>
            <person name="Zhang X."/>
        </authorList>
    </citation>
    <scope>NUCLEOTIDE SEQUENCE [LARGE SCALE GENOMIC DNA]</scope>
    <source>
        <strain evidence="1 2">KACC 18849</strain>
    </source>
</reference>
<sequence length="210" mass="22080">MSGADRKLKTENYDAARPRWIVAARVVADHEDVNAVQVQFAGGGETRAGAGLIRARKLSFYLGHVAAGLSVHELANLSKATRKTIREHIQAVEDERDDGSPLAVELDALTAEIQLILARKDYVAQRRAVTLALAADQGVGGMGAPEPLPPLARAALDPALDRLLATWHAADTARAAWAALCAAGEAALLITHDDAAGAAVSLVTDLREAS</sequence>
<name>A0ABS0SXW1_9CAUL</name>
<dbReference type="Proteomes" id="UP000639859">
    <property type="component" value="Unassembled WGS sequence"/>
</dbReference>
<comment type="caution">
    <text evidence="1">The sequence shown here is derived from an EMBL/GenBank/DDBJ whole genome shotgun (WGS) entry which is preliminary data.</text>
</comment>
<keyword evidence="2" id="KW-1185">Reference proteome</keyword>
<dbReference type="EMBL" id="JADWOX010000007">
    <property type="protein sequence ID" value="MBI1684443.1"/>
    <property type="molecule type" value="Genomic_DNA"/>
</dbReference>
<evidence type="ECO:0000313" key="1">
    <source>
        <dbReference type="EMBL" id="MBI1684443.1"/>
    </source>
</evidence>
<proteinExistence type="predicted"/>
<gene>
    <name evidence="1" type="ORF">I4Q42_12265</name>
</gene>
<accession>A0ABS0SXW1</accession>